<accession>A0A381T213</accession>
<dbReference type="CDD" id="cd16279">
    <property type="entry name" value="metallo-hydrolase-like_MBL-fold"/>
    <property type="match status" value="1"/>
</dbReference>
<feature type="domain" description="Metallo-beta-lactamase" evidence="1">
    <location>
        <begin position="34"/>
        <end position="225"/>
    </location>
</feature>
<organism evidence="2">
    <name type="scientific">marine metagenome</name>
    <dbReference type="NCBI Taxonomy" id="408172"/>
    <lineage>
        <taxon>unclassified sequences</taxon>
        <taxon>metagenomes</taxon>
        <taxon>ecological metagenomes</taxon>
    </lineage>
</organism>
<proteinExistence type="predicted"/>
<dbReference type="AlphaFoldDB" id="A0A381T213"/>
<gene>
    <name evidence="2" type="ORF">METZ01_LOCUS63096</name>
</gene>
<protein>
    <recommendedName>
        <fullName evidence="1">Metallo-beta-lactamase domain-containing protein</fullName>
    </recommendedName>
</protein>
<name>A0A381T213_9ZZZZ</name>
<dbReference type="EMBL" id="UINC01003907">
    <property type="protein sequence ID" value="SVA10242.1"/>
    <property type="molecule type" value="Genomic_DNA"/>
</dbReference>
<evidence type="ECO:0000259" key="1">
    <source>
        <dbReference type="SMART" id="SM00849"/>
    </source>
</evidence>
<evidence type="ECO:0000313" key="2">
    <source>
        <dbReference type="EMBL" id="SVA10242.1"/>
    </source>
</evidence>
<dbReference type="SUPFAM" id="SSF56281">
    <property type="entry name" value="Metallo-hydrolase/oxidoreductase"/>
    <property type="match status" value="1"/>
</dbReference>
<dbReference type="PANTHER" id="PTHR42663">
    <property type="entry name" value="HYDROLASE C777.06C-RELATED-RELATED"/>
    <property type="match status" value="1"/>
</dbReference>
<sequence>MEILFMGTGTSTGVPSLCCACEVCQSEDIRNKRLRASILVRQNGHSILVDTSTDLRQQCLRYNIRNIDTVLYTHHHADHVHGIDELRSFNFFNKTAIPCYGNQHTLENLKKNFSYIFGVAEQIGGGIPQLIPHTLEDKTYKFGDIPVIPLDIWHGKLNINGFRFHDCAYITDCSGIPEHTMKKLKGLKLLILNALGFKDHKTHFNLRQALEVGERIQAERTLLTHINHQFDFEKVSQELPEGVELAIDGMRVNL</sequence>
<dbReference type="InterPro" id="IPR036866">
    <property type="entry name" value="RibonucZ/Hydroxyglut_hydro"/>
</dbReference>
<dbReference type="PANTHER" id="PTHR42663:SF6">
    <property type="entry name" value="HYDROLASE C777.06C-RELATED"/>
    <property type="match status" value="1"/>
</dbReference>
<dbReference type="SMART" id="SM00849">
    <property type="entry name" value="Lactamase_B"/>
    <property type="match status" value="1"/>
</dbReference>
<dbReference type="InterPro" id="IPR001279">
    <property type="entry name" value="Metallo-B-lactamas"/>
</dbReference>
<reference evidence="2" key="1">
    <citation type="submission" date="2018-05" db="EMBL/GenBank/DDBJ databases">
        <authorList>
            <person name="Lanie J.A."/>
            <person name="Ng W.-L."/>
            <person name="Kazmierczak K.M."/>
            <person name="Andrzejewski T.M."/>
            <person name="Davidsen T.M."/>
            <person name="Wayne K.J."/>
            <person name="Tettelin H."/>
            <person name="Glass J.I."/>
            <person name="Rusch D."/>
            <person name="Podicherti R."/>
            <person name="Tsui H.-C.T."/>
            <person name="Winkler M.E."/>
        </authorList>
    </citation>
    <scope>NUCLEOTIDE SEQUENCE</scope>
</reference>
<dbReference type="Gene3D" id="3.60.15.10">
    <property type="entry name" value="Ribonuclease Z/Hydroxyacylglutathione hydrolase-like"/>
    <property type="match status" value="1"/>
</dbReference>
<dbReference type="Pfam" id="PF12706">
    <property type="entry name" value="Lactamase_B_2"/>
    <property type="match status" value="1"/>
</dbReference>